<feature type="domain" description="Tape measure protein N-terminal" evidence="3">
    <location>
        <begin position="390"/>
        <end position="581"/>
    </location>
</feature>
<evidence type="ECO:0000256" key="2">
    <source>
        <dbReference type="SAM" id="Coils"/>
    </source>
</evidence>
<accession>A0A8S5SIB6</accession>
<proteinExistence type="predicted"/>
<keyword evidence="1" id="KW-1188">Viral release from host cell</keyword>
<dbReference type="Pfam" id="PF20155">
    <property type="entry name" value="TMP_3"/>
    <property type="match status" value="1"/>
</dbReference>
<feature type="coiled-coil region" evidence="2">
    <location>
        <begin position="1582"/>
        <end position="1609"/>
    </location>
</feature>
<reference evidence="4" key="1">
    <citation type="journal article" date="2021" name="Proc. Natl. Acad. Sci. U.S.A.">
        <title>A Catalog of Tens of Thousands of Viruses from Human Metagenomes Reveals Hidden Associations with Chronic Diseases.</title>
        <authorList>
            <person name="Tisza M.J."/>
            <person name="Buck C.B."/>
        </authorList>
    </citation>
    <scope>NUCLEOTIDE SEQUENCE</scope>
    <source>
        <strain evidence="4">Ct04y17</strain>
    </source>
</reference>
<dbReference type="InterPro" id="IPR013491">
    <property type="entry name" value="Tape_meas_N"/>
</dbReference>
<evidence type="ECO:0000313" key="4">
    <source>
        <dbReference type="EMBL" id="DAF50672.1"/>
    </source>
</evidence>
<feature type="coiled-coil region" evidence="2">
    <location>
        <begin position="1748"/>
        <end position="1834"/>
    </location>
</feature>
<sequence>MADVDLGALKFKIGLDDSGLDKQIKDIQKKLQDAFNQEMSFKPMLTDIGKMNDELSEVVEKINKANENASKVGKGKSNKKMDILVQMEELSNKIVEATREYDKLEKTYRNLGNAGGDKGMATRKANLESQKKAIDDLVAELNRLKTAYSLTANSAPKLSISDERELNLLRQQYEMEIARTKEMDKQASKQEQASKKMQQTNQKYLQYLSGQSGLALGMPEGSAEDLNKKIAAIQKRLELLNKFKVEVPLNSNQITKADALIQKLQGRLEKLQSSLRKTSTNELLNINPTSINQANNLISELTNRRNALNTTDANYNRTLTLLNRKIQEHNKFVNEATSYGTKMQQTNQKNAASSKEFSEELTKQSRMMREFVNTIKTYAGFYFFRDMFQELVAIRGEFELQQVSLRAIIQDARRADQIFSQIKGLAVISPFQFSDLVGYTKQLAAFQIPVNELYGTMKSLADVSAGLGVDMGRIILAYGQIRSAGVLRGQELRQLTEAGIPALESLRKKLEEVRGVAQTTDDVFNAISTRQIPFEYIREMFTTMTEDGGMFYKMQEIQAASLKGMVSNLADSYKIMMNDIGEANDSVLKGIVGSITDAMNNWRYFSKAIEGVAVGYAALKGLQLARTAMLGKEVVATTNAIKAEKLREAQLLKQAAMYRTLTTAERWKIATASKLSAVEIAAAVNSGKMSAEMAKRILATNMLTQAERHLLVTELKLTGAEAARMLSMTKTTMLMNRFKLATFGLTNSLKTLWLTIKANPLMTILTVAGLVAEAFHIMSARSEEFNQKIKDSAKSFRESYSDLQKDLDKINFDKLTPENLEQLDTKQLQTYEETLTGILSKYGNMGQYIVQNSKKIDDQRSRVEYLQKSASELEQVYKRAAENADIMFKADKATSTGEFGDSFSDMLKDYEKSSVKLTSASKDIEEFRGQIVQASKEIINMGKGTKEWRNELTELINKGASAATIVEKIRSLAETSGDARTFEIFKNETHFDSEELLKEYEKLRMGITDEVKKLESSFNLFAKYTEKKLKDVFGNIDVKNLTDEQQKQLKIHLDEFAVANELGENARKKLNELAKERWRIQFELDDREAQAGLTGWKKSLDEITGKAWTITIKTSDIKTVEDFFNAVKKEYKDSKSTIENYQRTIDKFSKEGKLKKVGDKYELTGLVDPEELETLRKIISEFNAANEAMSKATGTAKRFNLELEKQKKEAQKRDPLADLWKNRLSLLESAYSKFKDLSINIGKEEAKKQIESIYGSQALKLGVDLVYDKQAIVDNYNKAAKELETRVPQDAVKNARKAAELSSEIYVDAAKKVMKRITDEFDRYKNKYDFYSDILGITGDSDLALDLAVQFSGDTSTMAESFAAGIYNNLQSALAGMNLDLGVSVVPDTSSFTSMNQYINQIQEAIKGNKNIGEDQKEVIQGMIDAWKGYFGEMAKQYANDLEKYGDYYTQVDIIREKYRQRIETAKGMGNTSLSSALQKSEEMDLFKLTTDYQNFFGAVEAMSMEAANTVADKVREMLNSAFRSGAISAKEYMKELERVDKQIEKMMKNNQSDFQTYMKEGLDGLYNKRYDAGKSKMMAGMNDMQQAMADIENASKAYEDAMKNGDEEAANAALSAKSEAESRYKSGQEAVKTGKGMMAAAQNALQTVNLIDFIITNIYNAIRAIQQIISSVSNLMDSMGKDTDSGFMREMNQFSEAMGVMNEGVKKSWNSFKSGDFAGAIGSAISMPLDVIATFNRQHDKRLQKHIENLQFEAKKLTNIYNMLEKEFDHIIDPERLDEVTSQQVSNLKEQLQIQKDILAAEEDKKKSDKEKVEDYKQTIKELEYEIRYYTETLASELYSIDLKDWASQIGDALVEAWLKGEDAAKAYKDTVADVMRDVVKSWVQQQYIEKAMQQVQTTLFGADGKGGMFADNKIDKDELIILGNVMGSLESAFAEAGGVVNEINNALGGMLTETEENAEGLSNAIAGVDENTFNQALGYLNGMRYEMVVQSDLLRQLVSLNGGSAGTGGTNMTAIQQSQLEVLTQQLAATMAIKTALLSVVSIAPRSGGNAIKVIID</sequence>
<dbReference type="GO" id="GO:0098003">
    <property type="term" value="P:viral tail assembly"/>
    <property type="evidence" value="ECO:0007669"/>
    <property type="project" value="UniProtKB-KW"/>
</dbReference>
<organism evidence="4">
    <name type="scientific">Myoviridae sp. ct04y17</name>
    <dbReference type="NCBI Taxonomy" id="2827652"/>
    <lineage>
        <taxon>Viruses</taxon>
        <taxon>Duplodnaviria</taxon>
        <taxon>Heunggongvirae</taxon>
        <taxon>Uroviricota</taxon>
        <taxon>Caudoviricetes</taxon>
    </lineage>
</organism>
<dbReference type="PANTHER" id="PTHR34491:SF156">
    <property type="entry name" value="KINESIN MOTOR DOMAIN-CONTAINING PROTEIN"/>
    <property type="match status" value="1"/>
</dbReference>
<protein>
    <submittedName>
        <fullName evidence="4">Tail tape measure</fullName>
    </submittedName>
</protein>
<evidence type="ECO:0000259" key="3">
    <source>
        <dbReference type="Pfam" id="PF20155"/>
    </source>
</evidence>
<dbReference type="EMBL" id="BK032600">
    <property type="protein sequence ID" value="DAF50672.1"/>
    <property type="molecule type" value="Genomic_DNA"/>
</dbReference>
<keyword evidence="1" id="KW-1245">Viral tail assembly</keyword>
<evidence type="ECO:0000256" key="1">
    <source>
        <dbReference type="ARBA" id="ARBA00022465"/>
    </source>
</evidence>
<feature type="coiled-coil region" evidence="2">
    <location>
        <begin position="48"/>
        <end position="147"/>
    </location>
</feature>
<keyword evidence="2" id="KW-0175">Coiled coil</keyword>
<feature type="coiled-coil region" evidence="2">
    <location>
        <begin position="183"/>
        <end position="311"/>
    </location>
</feature>
<name>A0A8S5SIB6_9CAUD</name>
<feature type="coiled-coil region" evidence="2">
    <location>
        <begin position="1124"/>
        <end position="1151"/>
    </location>
</feature>
<dbReference type="PANTHER" id="PTHR34491">
    <property type="entry name" value="A-TYPE INCLUSION PROTEIN, PUTATIVE-RELATED"/>
    <property type="match status" value="1"/>
</dbReference>